<name>A0ABN0THK0_9ACTN</name>
<proteinExistence type="predicted"/>
<accession>A0ABN0THK0</accession>
<keyword evidence="3" id="KW-1185">Reference proteome</keyword>
<reference evidence="2 3" key="1">
    <citation type="journal article" date="2019" name="Int. J. Syst. Evol. Microbiol.">
        <title>The Global Catalogue of Microorganisms (GCM) 10K type strain sequencing project: providing services to taxonomists for standard genome sequencing and annotation.</title>
        <authorList>
            <consortium name="The Broad Institute Genomics Platform"/>
            <consortium name="The Broad Institute Genome Sequencing Center for Infectious Disease"/>
            <person name="Wu L."/>
            <person name="Ma J."/>
        </authorList>
    </citation>
    <scope>NUCLEOTIDE SEQUENCE [LARGE SCALE GENOMIC DNA]</scope>
    <source>
        <strain evidence="2 3">JCM 10425</strain>
    </source>
</reference>
<organism evidence="2 3">
    <name type="scientific">Cryptosporangium japonicum</name>
    <dbReference type="NCBI Taxonomy" id="80872"/>
    <lineage>
        <taxon>Bacteria</taxon>
        <taxon>Bacillati</taxon>
        <taxon>Actinomycetota</taxon>
        <taxon>Actinomycetes</taxon>
        <taxon>Cryptosporangiales</taxon>
        <taxon>Cryptosporangiaceae</taxon>
        <taxon>Cryptosporangium</taxon>
    </lineage>
</organism>
<protein>
    <submittedName>
        <fullName evidence="2">Uncharacterized protein</fullName>
    </submittedName>
</protein>
<evidence type="ECO:0000313" key="2">
    <source>
        <dbReference type="EMBL" id="GAA0221862.1"/>
    </source>
</evidence>
<dbReference type="Proteomes" id="UP001500967">
    <property type="component" value="Unassembled WGS sequence"/>
</dbReference>
<dbReference type="EMBL" id="BAAAGX010000003">
    <property type="protein sequence ID" value="GAA0221862.1"/>
    <property type="molecule type" value="Genomic_DNA"/>
</dbReference>
<feature type="region of interest" description="Disordered" evidence="1">
    <location>
        <begin position="45"/>
        <end position="65"/>
    </location>
</feature>
<evidence type="ECO:0000256" key="1">
    <source>
        <dbReference type="SAM" id="MobiDB-lite"/>
    </source>
</evidence>
<gene>
    <name evidence="2" type="ORF">GCM10009539_03810</name>
</gene>
<evidence type="ECO:0000313" key="3">
    <source>
        <dbReference type="Proteomes" id="UP001500967"/>
    </source>
</evidence>
<sequence length="65" mass="6961">MHGWEPVCYQFRLPSLCTDSAIGVPPDRFKDAPGLLLMGARGVHGSNGRGTRNLAANDHDVLNSA</sequence>
<comment type="caution">
    <text evidence="2">The sequence shown here is derived from an EMBL/GenBank/DDBJ whole genome shotgun (WGS) entry which is preliminary data.</text>
</comment>